<keyword evidence="4" id="KW-1185">Reference proteome</keyword>
<dbReference type="EMBL" id="JACJPW010000071">
    <property type="protein sequence ID" value="MBD2184050.1"/>
    <property type="molecule type" value="Genomic_DNA"/>
</dbReference>
<protein>
    <submittedName>
        <fullName evidence="3">Type II toxin-antitoxin system RelE/ParE family toxin</fullName>
    </submittedName>
</protein>
<evidence type="ECO:0000313" key="4">
    <source>
        <dbReference type="Proteomes" id="UP000641646"/>
    </source>
</evidence>
<dbReference type="Gene3D" id="3.30.2310.20">
    <property type="entry name" value="RelE-like"/>
    <property type="match status" value="1"/>
</dbReference>
<dbReference type="RefSeq" id="WP_190469681.1">
    <property type="nucleotide sequence ID" value="NZ_JACJPW010000071.1"/>
</dbReference>
<dbReference type="InterPro" id="IPR051803">
    <property type="entry name" value="TA_system_RelE-like_toxin"/>
</dbReference>
<comment type="similarity">
    <text evidence="1">Belongs to the RelE toxin family.</text>
</comment>
<keyword evidence="2" id="KW-1277">Toxin-antitoxin system</keyword>
<reference evidence="3" key="1">
    <citation type="journal article" date="2015" name="ISME J.">
        <title>Draft Genome Sequence of Streptomyces incarnatus NRRL8089, which Produces the Nucleoside Antibiotic Sinefungin.</title>
        <authorList>
            <person name="Oshima K."/>
            <person name="Hattori M."/>
            <person name="Shimizu H."/>
            <person name="Fukuda K."/>
            <person name="Nemoto M."/>
            <person name="Inagaki K."/>
            <person name="Tamura T."/>
        </authorList>
    </citation>
    <scope>NUCLEOTIDE SEQUENCE</scope>
    <source>
        <strain evidence="3">FACHB-1375</strain>
    </source>
</reference>
<dbReference type="Proteomes" id="UP000641646">
    <property type="component" value="Unassembled WGS sequence"/>
</dbReference>
<dbReference type="Pfam" id="PF05016">
    <property type="entry name" value="ParE_toxin"/>
    <property type="match status" value="1"/>
</dbReference>
<dbReference type="InterPro" id="IPR035093">
    <property type="entry name" value="RelE/ParE_toxin_dom_sf"/>
</dbReference>
<evidence type="ECO:0000313" key="3">
    <source>
        <dbReference type="EMBL" id="MBD2184050.1"/>
    </source>
</evidence>
<reference evidence="3" key="2">
    <citation type="submission" date="2020-08" db="EMBL/GenBank/DDBJ databases">
        <authorList>
            <person name="Chen M."/>
            <person name="Teng W."/>
            <person name="Zhao L."/>
            <person name="Hu C."/>
            <person name="Zhou Y."/>
            <person name="Han B."/>
            <person name="Song L."/>
            <person name="Shu W."/>
        </authorList>
    </citation>
    <scope>NUCLEOTIDE SEQUENCE</scope>
    <source>
        <strain evidence="3">FACHB-1375</strain>
    </source>
</reference>
<dbReference type="PANTHER" id="PTHR33755:SF6">
    <property type="entry name" value="PLASMID STABILIZATION SYSTEM PROTEIN"/>
    <property type="match status" value="1"/>
</dbReference>
<gene>
    <name evidence="3" type="ORF">H6G03_23770</name>
</gene>
<name>A0A926VHZ9_9CYAN</name>
<evidence type="ECO:0000256" key="1">
    <source>
        <dbReference type="ARBA" id="ARBA00006226"/>
    </source>
</evidence>
<proteinExistence type="inferred from homology"/>
<organism evidence="3 4">
    <name type="scientific">Aerosakkonema funiforme FACHB-1375</name>
    <dbReference type="NCBI Taxonomy" id="2949571"/>
    <lineage>
        <taxon>Bacteria</taxon>
        <taxon>Bacillati</taxon>
        <taxon>Cyanobacteriota</taxon>
        <taxon>Cyanophyceae</taxon>
        <taxon>Oscillatoriophycideae</taxon>
        <taxon>Aerosakkonematales</taxon>
        <taxon>Aerosakkonemataceae</taxon>
        <taxon>Aerosakkonema</taxon>
    </lineage>
</organism>
<dbReference type="AlphaFoldDB" id="A0A926VHZ9"/>
<accession>A0A926VHZ9</accession>
<evidence type="ECO:0000256" key="2">
    <source>
        <dbReference type="ARBA" id="ARBA00022649"/>
    </source>
</evidence>
<comment type="caution">
    <text evidence="3">The sequence shown here is derived from an EMBL/GenBank/DDBJ whole genome shotgun (WGS) entry which is preliminary data.</text>
</comment>
<dbReference type="InterPro" id="IPR007712">
    <property type="entry name" value="RelE/ParE_toxin"/>
</dbReference>
<sequence>MTNICRFTSPASRDIETIIDLIADNSGFDAAERFLKKVNQKCKNLATFPNMGRRRDELLEELRSFPVDDYLIFYRPIEGGIEILRVISGYRDLSGLFEEPFE</sequence>
<dbReference type="PANTHER" id="PTHR33755">
    <property type="entry name" value="TOXIN PARE1-RELATED"/>
    <property type="match status" value="1"/>
</dbReference>